<protein>
    <recommendedName>
        <fullName evidence="6">DUF5107 domain-containing protein</fullName>
    </recommendedName>
</protein>
<feature type="domain" description="BDI-1685-like C-terminal" evidence="3">
    <location>
        <begin position="377"/>
        <end position="568"/>
    </location>
</feature>
<evidence type="ECO:0008006" key="6">
    <source>
        <dbReference type="Google" id="ProtNLM"/>
    </source>
</evidence>
<accession>A0A8J2UG41</accession>
<dbReference type="RefSeq" id="WP_188935046.1">
    <property type="nucleotide sequence ID" value="NZ_BMJC01000004.1"/>
</dbReference>
<organism evidence="4 5">
    <name type="scientific">Puia dinghuensis</name>
    <dbReference type="NCBI Taxonomy" id="1792502"/>
    <lineage>
        <taxon>Bacteria</taxon>
        <taxon>Pseudomonadati</taxon>
        <taxon>Bacteroidota</taxon>
        <taxon>Chitinophagia</taxon>
        <taxon>Chitinophagales</taxon>
        <taxon>Chitinophagaceae</taxon>
        <taxon>Puia</taxon>
    </lineage>
</organism>
<name>A0A8J2UG41_9BACT</name>
<dbReference type="EMBL" id="BMJC01000004">
    <property type="protein sequence ID" value="GGB12537.1"/>
    <property type="molecule type" value="Genomic_DNA"/>
</dbReference>
<feature type="domain" description="DUF5107" evidence="2">
    <location>
        <begin position="50"/>
        <end position="340"/>
    </location>
</feature>
<proteinExistence type="predicted"/>
<dbReference type="AlphaFoldDB" id="A0A8J2UG41"/>
<evidence type="ECO:0000313" key="4">
    <source>
        <dbReference type="EMBL" id="GGB12537.1"/>
    </source>
</evidence>
<evidence type="ECO:0000256" key="1">
    <source>
        <dbReference type="SAM" id="SignalP"/>
    </source>
</evidence>
<sequence>MKSKSSITIFVCILILNTVKASTGLFCTEYDDYILTHQLTPFGPIPTALDPNGVYPYLSFCETSNRPVLKKYHFIVLENDLVKITICPDLGGKVFSLIHKPSGREVLYVPGIIRYTRILPRFYFVAGGIEVSFPISHSPSQNEKVLYQIDRTPQRIYVTCGERELRFGMQWSVEYSLGKEDSFLSQRVVFYNPGSSSYPWMSWSNAALPSAADTKFDFPKGNVLSHASSVDTIDWERKGPKTESDIKEMTGYFWKTKDVNAFGAFTPSIGTGLYHIADSTIAGGIKLWSYGVGDDSAWAVLSTARHQTYLEIQGGPLSDQSVKAELRPGETKWHLEYWIPSDKPLDIYSLKIPVVHLRPLRAVPLFQWARAAEIRIWKDLSNAYRLKTKLPEPPAIDQNCWAPSGMENLDSAFLWAMHNSKPENNELWRFYYGTWLAGRNAADDAIKVLSKSNLGIAKVMLARLFRLKGNNTAAVGAIESVREPWLQEHPQVVVERDKLLRSLGPQTLSQREQWLSAVDALKDEWIIERKVQLLIDKGEAQQAKDLLLSVPFQKVHQTYTRTGLWQQITDKLHIPFLPIPTSLGEDRLAHFGAYREYE</sequence>
<reference evidence="4" key="2">
    <citation type="submission" date="2020-09" db="EMBL/GenBank/DDBJ databases">
        <authorList>
            <person name="Sun Q."/>
            <person name="Zhou Y."/>
        </authorList>
    </citation>
    <scope>NUCLEOTIDE SEQUENCE</scope>
    <source>
        <strain evidence="4">CGMCC 1.15448</strain>
    </source>
</reference>
<keyword evidence="5" id="KW-1185">Reference proteome</keyword>
<dbReference type="InterPro" id="IPR053983">
    <property type="entry name" value="BDI_1685-like_C"/>
</dbReference>
<dbReference type="Pfam" id="PF17128">
    <property type="entry name" value="DUF5107"/>
    <property type="match status" value="1"/>
</dbReference>
<evidence type="ECO:0000313" key="5">
    <source>
        <dbReference type="Proteomes" id="UP000607559"/>
    </source>
</evidence>
<feature type="signal peptide" evidence="1">
    <location>
        <begin position="1"/>
        <end position="21"/>
    </location>
</feature>
<evidence type="ECO:0000259" key="3">
    <source>
        <dbReference type="Pfam" id="PF22256"/>
    </source>
</evidence>
<dbReference type="Proteomes" id="UP000607559">
    <property type="component" value="Unassembled WGS sequence"/>
</dbReference>
<reference evidence="4" key="1">
    <citation type="journal article" date="2014" name="Int. J. Syst. Evol. Microbiol.">
        <title>Complete genome sequence of Corynebacterium casei LMG S-19264T (=DSM 44701T), isolated from a smear-ripened cheese.</title>
        <authorList>
            <consortium name="US DOE Joint Genome Institute (JGI-PGF)"/>
            <person name="Walter F."/>
            <person name="Albersmeier A."/>
            <person name="Kalinowski J."/>
            <person name="Ruckert C."/>
        </authorList>
    </citation>
    <scope>NUCLEOTIDE SEQUENCE</scope>
    <source>
        <strain evidence="4">CGMCC 1.15448</strain>
    </source>
</reference>
<feature type="chain" id="PRO_5035318828" description="DUF5107 domain-containing protein" evidence="1">
    <location>
        <begin position="22"/>
        <end position="598"/>
    </location>
</feature>
<evidence type="ECO:0000259" key="2">
    <source>
        <dbReference type="Pfam" id="PF17128"/>
    </source>
</evidence>
<dbReference type="Pfam" id="PF22256">
    <property type="entry name" value="BDI_1685-like_C"/>
    <property type="match status" value="1"/>
</dbReference>
<keyword evidence="1" id="KW-0732">Signal</keyword>
<comment type="caution">
    <text evidence="4">The sequence shown here is derived from an EMBL/GenBank/DDBJ whole genome shotgun (WGS) entry which is preliminary data.</text>
</comment>
<gene>
    <name evidence="4" type="ORF">GCM10011511_40220</name>
</gene>
<dbReference type="InterPro" id="IPR033396">
    <property type="entry name" value="DUF5107"/>
</dbReference>